<evidence type="ECO:0000313" key="3">
    <source>
        <dbReference type="EMBL" id="KZS44644.1"/>
    </source>
</evidence>
<accession>A0A163D848</accession>
<evidence type="ECO:0000313" key="5">
    <source>
        <dbReference type="EMBL" id="KZS48949.1"/>
    </source>
</evidence>
<dbReference type="InterPro" id="IPR041657">
    <property type="entry name" value="HTH_17"/>
</dbReference>
<dbReference type="EMBL" id="LWMH01000001">
    <property type="protein sequence ID" value="KZS45178.1"/>
    <property type="molecule type" value="Genomic_DNA"/>
</dbReference>
<feature type="domain" description="Helix-turn-helix" evidence="1">
    <location>
        <begin position="59"/>
        <end position="108"/>
    </location>
</feature>
<dbReference type="EMBL" id="LWMH01000001">
    <property type="protein sequence ID" value="KZS48949.1"/>
    <property type="molecule type" value="Genomic_DNA"/>
</dbReference>
<organism evidence="2 6">
    <name type="scientific">Paenibacillus glucanolyticus</name>
    <dbReference type="NCBI Taxonomy" id="59843"/>
    <lineage>
        <taxon>Bacteria</taxon>
        <taxon>Bacillati</taxon>
        <taxon>Bacillota</taxon>
        <taxon>Bacilli</taxon>
        <taxon>Bacillales</taxon>
        <taxon>Paenibacillaceae</taxon>
        <taxon>Paenibacillus</taxon>
    </lineage>
</organism>
<evidence type="ECO:0000313" key="6">
    <source>
        <dbReference type="Proteomes" id="UP000076796"/>
    </source>
</evidence>
<evidence type="ECO:0000313" key="2">
    <source>
        <dbReference type="EMBL" id="KZS43057.1"/>
    </source>
</evidence>
<dbReference type="RefSeq" id="WP_063477672.1">
    <property type="nucleotide sequence ID" value="NZ_CP028366.1"/>
</dbReference>
<dbReference type="Pfam" id="PF12728">
    <property type="entry name" value="HTH_17"/>
    <property type="match status" value="1"/>
</dbReference>
<dbReference type="EMBL" id="LWMH01000003">
    <property type="protein sequence ID" value="KZS43057.1"/>
    <property type="molecule type" value="Genomic_DNA"/>
</dbReference>
<evidence type="ECO:0000259" key="1">
    <source>
        <dbReference type="Pfam" id="PF12728"/>
    </source>
</evidence>
<reference evidence="2" key="1">
    <citation type="journal article" date="2016" name="Genome Announc.">
        <title>Draft genomes of two strains of Paenibacillus glucanolyticus with capability to degrade lignocellulose.</title>
        <authorList>
            <person name="Mathews S.L."/>
            <person name="Pawlak J."/>
            <person name="Grunden A.M."/>
        </authorList>
    </citation>
    <scope>NUCLEOTIDE SEQUENCE [LARGE SCALE GENOMIC DNA]</scope>
    <source>
        <strain evidence="2">SLM1</strain>
    </source>
</reference>
<keyword evidence="6" id="KW-1185">Reference proteome</keyword>
<sequence length="835" mass="95896">MSYLSPAETAEKLGIGYRSLLRLVKNGAFTGAIKVLGSWQIPLKSVEDYKALLNMPDEYLTIAEIAERLNLSELWVGRLIKRGTFAGAKKHRGSWIVPSMSVQEYIQSSSSPEGFLSFPEAAEYLSVSESWIRKLVLRNILSGVEVINGVRYIRIECVDEYLLSISPPEGYLSADQAAQVLSLSKANISSLANEGAFTGAKKQKIPYHHAGWIIPIESINQFKESQSFLSDYVPPTDIAASLGVSKKWVSELIREGVIPGGIKHNNEWMVPSDESIKHIEKERNRKQELAELSGPIDLFEYRLAELEVPDTLQKTVDLYREFVILKINSSHGNSKTIHNKALEYISTLKRLFRLLKTEVFLMNAEQLETIFRNPGMGIRDKSTFIYFLEYCTGKGLCSFSKSYAITSLPIEEREMYSPEQFLAYYSYVRDVDLHIEQAIQSRDYAVTWLYVLMHVIDAWRPSDIIKLPNIELEVCNLQTFDQLRETKLSKEQAQAVINHLYKRVERMYISKTGALGHFLVNQDMIVPTATVLVITEIHRRMQGDQQLLRLGQRRFVHFEKETYIRLFFDKRPDLVDFQSRKMNRTLLTYFFYSVVEGKGSADIAYELSQRMRGHTDKNSTATYIQAVNKDGSIERVSLNLFNRGHFGWLYHHLIRLSMPNAPQLEVEQSTALIEQFRKELSPYQLEQLGQFLVRQQQSKHSLALQLSNLTETELMTLLHKIYKGEMPAKLQHVQCLTFPSCTSPTATTCLHCENAIPKIYILISIHHELDRLIVSIKNTKYPAVRVRDRKFLFQILDLLSQAIQQFGKTYVQTFIDLNNLKEKMIAIQNLISEEV</sequence>
<evidence type="ECO:0000313" key="4">
    <source>
        <dbReference type="EMBL" id="KZS45178.1"/>
    </source>
</evidence>
<name>A0A163D848_9BACL</name>
<gene>
    <name evidence="2" type="ORF">AWU65_00030</name>
    <name evidence="4" type="ORF">AWU65_04130</name>
    <name evidence="5" type="ORF">AWU65_24955</name>
    <name evidence="3" type="ORF">AWU65_31895</name>
</gene>
<dbReference type="GeneID" id="97553594"/>
<protein>
    <recommendedName>
        <fullName evidence="1">Helix-turn-helix domain-containing protein</fullName>
    </recommendedName>
</protein>
<dbReference type="AlphaFoldDB" id="A0A163D848"/>
<dbReference type="Proteomes" id="UP000076796">
    <property type="component" value="Unassembled WGS sequence"/>
</dbReference>
<dbReference type="EMBL" id="LWMH01000002">
    <property type="protein sequence ID" value="KZS44644.1"/>
    <property type="molecule type" value="Genomic_DNA"/>
</dbReference>
<comment type="caution">
    <text evidence="2">The sequence shown here is derived from an EMBL/GenBank/DDBJ whole genome shotgun (WGS) entry which is preliminary data.</text>
</comment>
<dbReference type="OrthoDB" id="2633854at2"/>
<proteinExistence type="predicted"/>